<keyword evidence="2" id="KW-1185">Reference proteome</keyword>
<sequence>MLTSPAATSSLFGMADPSMPAENLLARCTGISNPLCRAGVAGTRGTLCPACGSPMTEKVEFVCPVTEERGLVKGAATYPVTDNLTIALVTPVSAIPSAALLQSLGVTDLTALQEKTEQIYYQNVSLLEKASDDRPPLLRMKLVVDVAAQRVVFAEAGKDVVDFLFSLLALPLARVAKLVADTGSGEELGAVGNLRGSVAAMDPAYVQPGAARESLLSPVVLSPPAHITNSFHSLKRKLYTCGGIYSTRCGTFVTDGKGAPCPSCGDGMTTVTRYVPPGTRRGVGGAVPPPASVLGESAGGFVRGGPTYVVMDDLTVVPTPASAVSNVEMLTSALGALSVGRNPADLRVKSVMFGAEEGREILKASLQSKTVLTDVFLRRMQI</sequence>
<proteinExistence type="predicted"/>
<comment type="caution">
    <text evidence="1">The sequence shown here is derived from an EMBL/GenBank/DDBJ whole genome shotgun (WGS) entry which is preliminary data.</text>
</comment>
<gene>
    <name evidence="1" type="primary">gb26403</name>
    <name evidence="1" type="ORF">PR202_gb26403</name>
</gene>
<dbReference type="InterPro" id="IPR007750">
    <property type="entry name" value="DUF674"/>
</dbReference>
<reference evidence="1" key="1">
    <citation type="journal article" date="2018" name="DNA Res.">
        <title>Multiple hybrid de novo genome assembly of finger millet, an orphan allotetraploid crop.</title>
        <authorList>
            <person name="Hatakeyama M."/>
            <person name="Aluri S."/>
            <person name="Balachadran M.T."/>
            <person name="Sivarajan S.R."/>
            <person name="Patrignani A."/>
            <person name="Gruter S."/>
            <person name="Poveda L."/>
            <person name="Shimizu-Inatsugi R."/>
            <person name="Baeten J."/>
            <person name="Francoijs K.J."/>
            <person name="Nataraja K.N."/>
            <person name="Reddy Y.A.N."/>
            <person name="Phadnis S."/>
            <person name="Ravikumar R.L."/>
            <person name="Schlapbach R."/>
            <person name="Sreeman S.M."/>
            <person name="Shimizu K.K."/>
        </authorList>
    </citation>
    <scope>NUCLEOTIDE SEQUENCE</scope>
</reference>
<dbReference type="AlphaFoldDB" id="A0AAV5FRS3"/>
<dbReference type="Pfam" id="PF05056">
    <property type="entry name" value="DUF674"/>
    <property type="match status" value="1"/>
</dbReference>
<reference evidence="1" key="2">
    <citation type="submission" date="2021-12" db="EMBL/GenBank/DDBJ databases">
        <title>Resequencing data analysis of finger millet.</title>
        <authorList>
            <person name="Hatakeyama M."/>
            <person name="Aluri S."/>
            <person name="Balachadran M.T."/>
            <person name="Sivarajan S.R."/>
            <person name="Poveda L."/>
            <person name="Shimizu-Inatsugi R."/>
            <person name="Schlapbach R."/>
            <person name="Sreeman S.M."/>
            <person name="Shimizu K.K."/>
        </authorList>
    </citation>
    <scope>NUCLEOTIDE SEQUENCE</scope>
</reference>
<protein>
    <submittedName>
        <fullName evidence="1">Uncharacterized protein</fullName>
    </submittedName>
</protein>
<dbReference type="Proteomes" id="UP001054889">
    <property type="component" value="Unassembled WGS sequence"/>
</dbReference>
<evidence type="ECO:0000313" key="1">
    <source>
        <dbReference type="EMBL" id="GJN37447.1"/>
    </source>
</evidence>
<dbReference type="PANTHER" id="PTHR33103">
    <property type="entry name" value="OS01G0153900 PROTEIN"/>
    <property type="match status" value="1"/>
</dbReference>
<organism evidence="1 2">
    <name type="scientific">Eleusine coracana subsp. coracana</name>
    <dbReference type="NCBI Taxonomy" id="191504"/>
    <lineage>
        <taxon>Eukaryota</taxon>
        <taxon>Viridiplantae</taxon>
        <taxon>Streptophyta</taxon>
        <taxon>Embryophyta</taxon>
        <taxon>Tracheophyta</taxon>
        <taxon>Spermatophyta</taxon>
        <taxon>Magnoliopsida</taxon>
        <taxon>Liliopsida</taxon>
        <taxon>Poales</taxon>
        <taxon>Poaceae</taxon>
        <taxon>PACMAD clade</taxon>
        <taxon>Chloridoideae</taxon>
        <taxon>Cynodonteae</taxon>
        <taxon>Eleusininae</taxon>
        <taxon>Eleusine</taxon>
    </lineage>
</organism>
<name>A0AAV5FRS3_ELECO</name>
<accession>A0AAV5FRS3</accession>
<dbReference type="EMBL" id="BQKI01000095">
    <property type="protein sequence ID" value="GJN37447.1"/>
    <property type="molecule type" value="Genomic_DNA"/>
</dbReference>
<evidence type="ECO:0000313" key="2">
    <source>
        <dbReference type="Proteomes" id="UP001054889"/>
    </source>
</evidence>
<dbReference type="PANTHER" id="PTHR33103:SF61">
    <property type="entry name" value="REPLICATION FACTOR A C-TERMINAL DOMAIN-CONTAINING PROTEIN"/>
    <property type="match status" value="1"/>
</dbReference>